<dbReference type="GO" id="GO:0005524">
    <property type="term" value="F:ATP binding"/>
    <property type="evidence" value="ECO:0007669"/>
    <property type="project" value="InterPro"/>
</dbReference>
<dbReference type="SUPFAM" id="SSF56112">
    <property type="entry name" value="Protein kinase-like (PK-like)"/>
    <property type="match status" value="1"/>
</dbReference>
<dbReference type="EMBL" id="JOWA01000086">
    <property type="protein sequence ID" value="KEZ44960.1"/>
    <property type="molecule type" value="Genomic_DNA"/>
</dbReference>
<dbReference type="SMART" id="SM00220">
    <property type="entry name" value="S_TKc"/>
    <property type="match status" value="1"/>
</dbReference>
<dbReference type="HOGENOM" id="CLU_927985_0_0_1"/>
<evidence type="ECO:0000313" key="3">
    <source>
        <dbReference type="Proteomes" id="UP000028545"/>
    </source>
</evidence>
<dbReference type="InterPro" id="IPR000719">
    <property type="entry name" value="Prot_kinase_dom"/>
</dbReference>
<dbReference type="KEGG" id="sapo:SAPIO_CDS2337"/>
<dbReference type="RefSeq" id="XP_016644759.1">
    <property type="nucleotide sequence ID" value="XM_016785383.1"/>
</dbReference>
<comment type="caution">
    <text evidence="2">The sequence shown here is derived from an EMBL/GenBank/DDBJ whole genome shotgun (WGS) entry which is preliminary data.</text>
</comment>
<reference evidence="2 3" key="1">
    <citation type="journal article" date="2014" name="Genome Announc.">
        <title>Draft genome sequence of the pathogenic fungus Scedosporium apiospermum.</title>
        <authorList>
            <person name="Vandeputte P."/>
            <person name="Ghamrawi S."/>
            <person name="Rechenmann M."/>
            <person name="Iltis A."/>
            <person name="Giraud S."/>
            <person name="Fleury M."/>
            <person name="Thornton C."/>
            <person name="Delhaes L."/>
            <person name="Meyer W."/>
            <person name="Papon N."/>
            <person name="Bouchara J.P."/>
        </authorList>
    </citation>
    <scope>NUCLEOTIDE SEQUENCE [LARGE SCALE GENOMIC DNA]</scope>
    <source>
        <strain evidence="2 3">IHEM 14462</strain>
    </source>
</reference>
<dbReference type="InterPro" id="IPR011009">
    <property type="entry name" value="Kinase-like_dom_sf"/>
</dbReference>
<dbReference type="OrthoDB" id="4062651at2759"/>
<evidence type="ECO:0000259" key="1">
    <source>
        <dbReference type="PROSITE" id="PS50011"/>
    </source>
</evidence>
<gene>
    <name evidence="2" type="ORF">SAPIO_CDS2337</name>
</gene>
<organism evidence="2 3">
    <name type="scientific">Pseudallescheria apiosperma</name>
    <name type="common">Scedosporium apiospermum</name>
    <dbReference type="NCBI Taxonomy" id="563466"/>
    <lineage>
        <taxon>Eukaryota</taxon>
        <taxon>Fungi</taxon>
        <taxon>Dikarya</taxon>
        <taxon>Ascomycota</taxon>
        <taxon>Pezizomycotina</taxon>
        <taxon>Sordariomycetes</taxon>
        <taxon>Hypocreomycetidae</taxon>
        <taxon>Microascales</taxon>
        <taxon>Microascaceae</taxon>
        <taxon>Scedosporium</taxon>
    </lineage>
</organism>
<dbReference type="Gene3D" id="1.10.510.10">
    <property type="entry name" value="Transferase(Phosphotransferase) domain 1"/>
    <property type="match status" value="1"/>
</dbReference>
<dbReference type="PANTHER" id="PTHR24359">
    <property type="entry name" value="SERINE/THREONINE-PROTEIN KINASE SBK1"/>
    <property type="match status" value="1"/>
</dbReference>
<dbReference type="Pfam" id="PF00069">
    <property type="entry name" value="Pkinase"/>
    <property type="match status" value="1"/>
</dbReference>
<protein>
    <recommendedName>
        <fullName evidence="1">Protein kinase domain-containing protein</fullName>
    </recommendedName>
</protein>
<dbReference type="GeneID" id="27721409"/>
<dbReference type="GO" id="GO:0004674">
    <property type="term" value="F:protein serine/threonine kinase activity"/>
    <property type="evidence" value="ECO:0007669"/>
    <property type="project" value="TreeGrafter"/>
</dbReference>
<evidence type="ECO:0000313" key="2">
    <source>
        <dbReference type="EMBL" id="KEZ44960.1"/>
    </source>
</evidence>
<dbReference type="VEuPathDB" id="FungiDB:SAPIO_CDS2337"/>
<dbReference type="OMA" id="CESDDYM"/>
<dbReference type="AlphaFoldDB" id="A0A084GC98"/>
<dbReference type="Proteomes" id="UP000028545">
    <property type="component" value="Unassembled WGS sequence"/>
</dbReference>
<dbReference type="PROSITE" id="PS50011">
    <property type="entry name" value="PROTEIN_KINASE_DOM"/>
    <property type="match status" value="1"/>
</dbReference>
<feature type="domain" description="Protein kinase" evidence="1">
    <location>
        <begin position="1"/>
        <end position="295"/>
    </location>
</feature>
<sequence length="300" mass="33611">MVTFGRHSYIPGHELNSAGTREVTSIARKVLSPDDAKNERDILELIRDLKHPNIIEFLGPYEQGGQISLLFPLADMNLKEFLLYEKPHRMKTRDIYAAAHGLADALSNLHNFFLEPEDEAPAIRKAGCHYGLRPRNILVYRGTFVRADFGLSKLGPDDQDSKTPVSGCESDDYMPPGTLYYSNGYKKGLIGRASDSWAFGCILAELATFIEGRDVGEFRTSRRATFMLGSIEFSNYEFHLHGKIRPSVTKRLDDLKRQRENGQTAGLLEVAYKLMNPDSDSRAKISEVVPKLKALAVDAT</sequence>
<accession>A0A084GC98</accession>
<name>A0A084GC98_PSEDA</name>
<proteinExistence type="predicted"/>
<keyword evidence="3" id="KW-1185">Reference proteome</keyword>
<dbReference type="PANTHER" id="PTHR24359:SF1">
    <property type="entry name" value="INHIBITOR OF NUCLEAR FACTOR KAPPA-B KINASE EPSILON SUBUNIT HOMOLOG 1-RELATED"/>
    <property type="match status" value="1"/>
</dbReference>